<dbReference type="EMBL" id="AMZH03012247">
    <property type="protein sequence ID" value="RRT51392.1"/>
    <property type="molecule type" value="Genomic_DNA"/>
</dbReference>
<evidence type="ECO:0000313" key="2">
    <source>
        <dbReference type="Proteomes" id="UP000287651"/>
    </source>
</evidence>
<accession>A0A426YI16</accession>
<dbReference type="AlphaFoldDB" id="A0A426YI16"/>
<evidence type="ECO:0000313" key="1">
    <source>
        <dbReference type="EMBL" id="RRT51392.1"/>
    </source>
</evidence>
<sequence>MPSVAPTALPLLPPTTANCAYFLPRLPLVSSTSPSPDVSITATTPLQEMTLPMSPSNACCPAASPALLLNSCYNRIIPSTGITASVATCATRIADLGGPYRIIWCHSLRHSLNPSPSAFLNRNHHWSLLIPTPLPPLLHVVSSSAIAVAAPICHLQPHPVAPSSVVVLPRITALPCIAALLLLPPTATLNPPSSLLSQPPLQSPAATLYCSSPPLHLKRCYHPLVPSPTSVAPDKRCPYCSSFSYPTPLLSPPPSTIPIALNLFIASPYRRCFPLPSRVPDAHPFFHLLRRSTRPDLDLLPLPHPRFCHQAPSCHRPYLVIASHYPHLPSKPHLSLATHVFPTRPLRYLNQQVVL</sequence>
<organism evidence="1 2">
    <name type="scientific">Ensete ventricosum</name>
    <name type="common">Abyssinian banana</name>
    <name type="synonym">Musa ensete</name>
    <dbReference type="NCBI Taxonomy" id="4639"/>
    <lineage>
        <taxon>Eukaryota</taxon>
        <taxon>Viridiplantae</taxon>
        <taxon>Streptophyta</taxon>
        <taxon>Embryophyta</taxon>
        <taxon>Tracheophyta</taxon>
        <taxon>Spermatophyta</taxon>
        <taxon>Magnoliopsida</taxon>
        <taxon>Liliopsida</taxon>
        <taxon>Zingiberales</taxon>
        <taxon>Musaceae</taxon>
        <taxon>Ensete</taxon>
    </lineage>
</organism>
<comment type="caution">
    <text evidence="1">The sequence shown here is derived from an EMBL/GenBank/DDBJ whole genome shotgun (WGS) entry which is preliminary data.</text>
</comment>
<protein>
    <submittedName>
        <fullName evidence="1">Uncharacterized protein</fullName>
    </submittedName>
</protein>
<name>A0A426YI16_ENSVE</name>
<reference evidence="1 2" key="1">
    <citation type="journal article" date="2014" name="Agronomy (Basel)">
        <title>A Draft Genome Sequence for Ensete ventricosum, the Drought-Tolerant Tree Against Hunger.</title>
        <authorList>
            <person name="Harrison J."/>
            <person name="Moore K.A."/>
            <person name="Paszkiewicz K."/>
            <person name="Jones T."/>
            <person name="Grant M."/>
            <person name="Ambacheew D."/>
            <person name="Muzemil S."/>
            <person name="Studholme D.J."/>
        </authorList>
    </citation>
    <scope>NUCLEOTIDE SEQUENCE [LARGE SCALE GENOMIC DNA]</scope>
</reference>
<proteinExistence type="predicted"/>
<gene>
    <name evidence="1" type="ORF">B296_00022478</name>
</gene>
<dbReference type="Proteomes" id="UP000287651">
    <property type="component" value="Unassembled WGS sequence"/>
</dbReference>